<dbReference type="OrthoDB" id="6516566at2759"/>
<evidence type="ECO:0000256" key="1">
    <source>
        <dbReference type="SAM" id="Coils"/>
    </source>
</evidence>
<name>A0A401SNA2_CHIPU</name>
<dbReference type="Pfam" id="PF26022">
    <property type="entry name" value="CC_Liprin_beta"/>
    <property type="match status" value="1"/>
</dbReference>
<evidence type="ECO:0000259" key="2">
    <source>
        <dbReference type="Pfam" id="PF26022"/>
    </source>
</evidence>
<dbReference type="InterPro" id="IPR058914">
    <property type="entry name" value="LIPB1/2_CC"/>
</dbReference>
<reference evidence="3 4" key="1">
    <citation type="journal article" date="2018" name="Nat. Ecol. Evol.">
        <title>Shark genomes provide insights into elasmobranch evolution and the origin of vertebrates.</title>
        <authorList>
            <person name="Hara Y"/>
            <person name="Yamaguchi K"/>
            <person name="Onimaru K"/>
            <person name="Kadota M"/>
            <person name="Koyanagi M"/>
            <person name="Keeley SD"/>
            <person name="Tatsumi K"/>
            <person name="Tanaka K"/>
            <person name="Motone F"/>
            <person name="Kageyama Y"/>
            <person name="Nozu R"/>
            <person name="Adachi N"/>
            <person name="Nishimura O"/>
            <person name="Nakagawa R"/>
            <person name="Tanegashima C"/>
            <person name="Kiyatake I"/>
            <person name="Matsumoto R"/>
            <person name="Murakumo K"/>
            <person name="Nishida K"/>
            <person name="Terakita A"/>
            <person name="Kuratani S"/>
            <person name="Sato K"/>
            <person name="Hyodo S Kuraku.S."/>
        </authorList>
    </citation>
    <scope>NUCLEOTIDE SEQUENCE [LARGE SCALE GENOMIC DNA]</scope>
</reference>
<feature type="domain" description="Liprin-beta-1/2 coiled-coil" evidence="2">
    <location>
        <begin position="2"/>
        <end position="45"/>
    </location>
</feature>
<organism evidence="3 4">
    <name type="scientific">Chiloscyllium punctatum</name>
    <name type="common">Brownbanded bambooshark</name>
    <name type="synonym">Hemiscyllium punctatum</name>
    <dbReference type="NCBI Taxonomy" id="137246"/>
    <lineage>
        <taxon>Eukaryota</taxon>
        <taxon>Metazoa</taxon>
        <taxon>Chordata</taxon>
        <taxon>Craniata</taxon>
        <taxon>Vertebrata</taxon>
        <taxon>Chondrichthyes</taxon>
        <taxon>Elasmobranchii</taxon>
        <taxon>Galeomorphii</taxon>
        <taxon>Galeoidea</taxon>
        <taxon>Orectolobiformes</taxon>
        <taxon>Hemiscylliidae</taxon>
        <taxon>Chiloscyllium</taxon>
    </lineage>
</organism>
<evidence type="ECO:0000313" key="3">
    <source>
        <dbReference type="EMBL" id="GCC31873.1"/>
    </source>
</evidence>
<feature type="coiled-coil region" evidence="1">
    <location>
        <begin position="20"/>
        <end position="78"/>
    </location>
</feature>
<accession>A0A401SNA2</accession>
<dbReference type="EMBL" id="BEZZ01000395">
    <property type="protein sequence ID" value="GCC31873.1"/>
    <property type="molecule type" value="Genomic_DNA"/>
</dbReference>
<keyword evidence="4" id="KW-1185">Reference proteome</keyword>
<sequence length="84" mass="9937">MELLSRTSLETQKLDLMAEGSNLKIKLSALEKDRLEYEERYKDTEGLFQEVNDLRVKVVEMESEKIQFEKKLKSTKDELVQLKE</sequence>
<dbReference type="AlphaFoldDB" id="A0A401SNA2"/>
<comment type="caution">
    <text evidence="3">The sequence shown here is derived from an EMBL/GenBank/DDBJ whole genome shotgun (WGS) entry which is preliminary data.</text>
</comment>
<dbReference type="STRING" id="137246.A0A401SNA2"/>
<gene>
    <name evidence="3" type="ORF">chiPu_0010333</name>
</gene>
<proteinExistence type="predicted"/>
<dbReference type="Proteomes" id="UP000287033">
    <property type="component" value="Unassembled WGS sequence"/>
</dbReference>
<evidence type="ECO:0000313" key="4">
    <source>
        <dbReference type="Proteomes" id="UP000287033"/>
    </source>
</evidence>
<protein>
    <recommendedName>
        <fullName evidence="2">Liprin-beta-1/2 coiled-coil domain-containing protein</fullName>
    </recommendedName>
</protein>
<keyword evidence="1" id="KW-0175">Coiled coil</keyword>